<evidence type="ECO:0000313" key="6">
    <source>
        <dbReference type="Proteomes" id="UP001187682"/>
    </source>
</evidence>
<dbReference type="InterPro" id="IPR036259">
    <property type="entry name" value="MFS_trans_sf"/>
</dbReference>
<dbReference type="InterPro" id="IPR020846">
    <property type="entry name" value="MFS_dom"/>
</dbReference>
<feature type="transmembrane region" description="Helical" evidence="3">
    <location>
        <begin position="340"/>
        <end position="361"/>
    </location>
</feature>
<comment type="caution">
    <text evidence="5">The sequence shown here is derived from an EMBL/GenBank/DDBJ whole genome shotgun (WGS) entry which is preliminary data.</text>
</comment>
<feature type="transmembrane region" description="Helical" evidence="3">
    <location>
        <begin position="260"/>
        <end position="279"/>
    </location>
</feature>
<feature type="transmembrane region" description="Helical" evidence="3">
    <location>
        <begin position="373"/>
        <end position="392"/>
    </location>
</feature>
<keyword evidence="3" id="KW-0812">Transmembrane</keyword>
<evidence type="ECO:0000313" key="5">
    <source>
        <dbReference type="EMBL" id="SPO04234.1"/>
    </source>
</evidence>
<feature type="transmembrane region" description="Helical" evidence="3">
    <location>
        <begin position="142"/>
        <end position="160"/>
    </location>
</feature>
<dbReference type="PANTHER" id="PTHR42910:SF1">
    <property type="entry name" value="MAJOR FACILITATOR SUPERFAMILY (MFS) PROFILE DOMAIN-CONTAINING PROTEIN"/>
    <property type="match status" value="1"/>
</dbReference>
<feature type="transmembrane region" description="Helical" evidence="3">
    <location>
        <begin position="307"/>
        <end position="334"/>
    </location>
</feature>
<protein>
    <submittedName>
        <fullName evidence="5">Related to dityrosine transporter</fullName>
    </submittedName>
</protein>
<feature type="transmembrane region" description="Helical" evidence="3">
    <location>
        <begin position="462"/>
        <end position="482"/>
    </location>
</feature>
<evidence type="ECO:0000256" key="1">
    <source>
        <dbReference type="ARBA" id="ARBA00004141"/>
    </source>
</evidence>
<accession>A0AAE8N2C7</accession>
<sequence length="557" mass="59908">MSEPGFRGSDEKPSRDISGIPESPDDDVASKEQNSPTFEDLKTSSVNNSDVGAGAGVASPTRSPVGTGMETSTERPLRPWALRILLWTPKRCRYDPNNPPEFTMFLNILFGFAACFTVATLYYNQPVLDKIAETFEVTYEKASSVATLLQAGYAAGLLFLCPLGDIVKRRPFILGLTWITALLWLGLCITTNFQVFAALSFLCGVTTVTPQLMLPLVGDFAPPARRASSLSIVVSGLMLGMLAARLLSGTIANYTSWRDVYWLAFGLQHLILVVLFFFLPDYPSTNKNLSYVRILTSIIRMFFSEPLLVQACIIALCMSASFTSFWTTLTFLLASPPYEYPSLTIGLFSLIGIVVIVGGPFYGRLITDRLTPWLSSMIGQVLALAGVIVGAFTGEFTVAGPVVQAVAIDVGSQTASVANRAAIYTIDPKARNRLNTAYMVMAFVGQLSGTSIGNRLYDAGGWTWSGACGMGFIAFSILIGFAKGPHEPGWFGWSGGWAMRAVRPKDTGSPGEESGKSGSSLDVEAAPVFTHGQDIVPPETTKEGECGRSVAVNGKTA</sequence>
<feature type="domain" description="Major facilitator superfamily (MFS) profile" evidence="4">
    <location>
        <begin position="103"/>
        <end position="483"/>
    </location>
</feature>
<evidence type="ECO:0000256" key="3">
    <source>
        <dbReference type="SAM" id="Phobius"/>
    </source>
</evidence>
<gene>
    <name evidence="5" type="ORF">DNG_06917</name>
</gene>
<feature type="compositionally biased region" description="Low complexity" evidence="2">
    <location>
        <begin position="508"/>
        <end position="520"/>
    </location>
</feature>
<keyword evidence="3" id="KW-1133">Transmembrane helix</keyword>
<evidence type="ECO:0000256" key="2">
    <source>
        <dbReference type="SAM" id="MobiDB-lite"/>
    </source>
</evidence>
<feature type="compositionally biased region" description="Polar residues" evidence="2">
    <location>
        <begin position="31"/>
        <end position="50"/>
    </location>
</feature>
<keyword evidence="3" id="KW-0472">Membrane</keyword>
<feature type="region of interest" description="Disordered" evidence="2">
    <location>
        <begin position="1"/>
        <end position="74"/>
    </location>
</feature>
<proteinExistence type="predicted"/>
<dbReference type="PROSITE" id="PS50850">
    <property type="entry name" value="MFS"/>
    <property type="match status" value="1"/>
</dbReference>
<feature type="transmembrane region" description="Helical" evidence="3">
    <location>
        <begin position="102"/>
        <end position="122"/>
    </location>
</feature>
<dbReference type="GO" id="GO:0016020">
    <property type="term" value="C:membrane"/>
    <property type="evidence" value="ECO:0007669"/>
    <property type="project" value="UniProtKB-SubCell"/>
</dbReference>
<feature type="transmembrane region" description="Helical" evidence="3">
    <location>
        <begin position="230"/>
        <end position="248"/>
    </location>
</feature>
<comment type="subcellular location">
    <subcellularLocation>
        <location evidence="1">Membrane</location>
        <topology evidence="1">Multi-pass membrane protein</topology>
    </subcellularLocation>
</comment>
<name>A0AAE8N2C7_9PEZI</name>
<dbReference type="Proteomes" id="UP001187682">
    <property type="component" value="Unassembled WGS sequence"/>
</dbReference>
<organism evidence="5 6">
    <name type="scientific">Cephalotrichum gorgonifer</name>
    <dbReference type="NCBI Taxonomy" id="2041049"/>
    <lineage>
        <taxon>Eukaryota</taxon>
        <taxon>Fungi</taxon>
        <taxon>Dikarya</taxon>
        <taxon>Ascomycota</taxon>
        <taxon>Pezizomycotina</taxon>
        <taxon>Sordariomycetes</taxon>
        <taxon>Hypocreomycetidae</taxon>
        <taxon>Microascales</taxon>
        <taxon>Microascaceae</taxon>
        <taxon>Cephalotrichum</taxon>
    </lineage>
</organism>
<feature type="transmembrane region" description="Helical" evidence="3">
    <location>
        <begin position="199"/>
        <end position="218"/>
    </location>
</feature>
<dbReference type="SUPFAM" id="SSF103473">
    <property type="entry name" value="MFS general substrate transporter"/>
    <property type="match status" value="1"/>
</dbReference>
<dbReference type="Pfam" id="PF07690">
    <property type="entry name" value="MFS_1"/>
    <property type="match status" value="1"/>
</dbReference>
<dbReference type="Gene3D" id="1.20.1250.20">
    <property type="entry name" value="MFS general substrate transporter like domains"/>
    <property type="match status" value="1"/>
</dbReference>
<keyword evidence="6" id="KW-1185">Reference proteome</keyword>
<dbReference type="AlphaFoldDB" id="A0AAE8N2C7"/>
<feature type="transmembrane region" description="Helical" evidence="3">
    <location>
        <begin position="172"/>
        <end position="193"/>
    </location>
</feature>
<dbReference type="InterPro" id="IPR011701">
    <property type="entry name" value="MFS"/>
</dbReference>
<dbReference type="EMBL" id="ONZQ02000010">
    <property type="protein sequence ID" value="SPO04234.1"/>
    <property type="molecule type" value="Genomic_DNA"/>
</dbReference>
<evidence type="ECO:0000259" key="4">
    <source>
        <dbReference type="PROSITE" id="PS50850"/>
    </source>
</evidence>
<dbReference type="CDD" id="cd17324">
    <property type="entry name" value="MFS_NepI_like"/>
    <property type="match status" value="1"/>
</dbReference>
<reference evidence="5" key="1">
    <citation type="submission" date="2018-03" db="EMBL/GenBank/DDBJ databases">
        <authorList>
            <person name="Guldener U."/>
        </authorList>
    </citation>
    <scope>NUCLEOTIDE SEQUENCE</scope>
</reference>
<dbReference type="PANTHER" id="PTHR42910">
    <property type="entry name" value="TRANSPORTER SCO4007-RELATED"/>
    <property type="match status" value="1"/>
</dbReference>
<feature type="region of interest" description="Disordered" evidence="2">
    <location>
        <begin position="502"/>
        <end position="557"/>
    </location>
</feature>
<dbReference type="GO" id="GO:0022857">
    <property type="term" value="F:transmembrane transporter activity"/>
    <property type="evidence" value="ECO:0007669"/>
    <property type="project" value="InterPro"/>
</dbReference>